<dbReference type="Gene3D" id="3.90.220.20">
    <property type="entry name" value="DNA methylase specificity domains"/>
    <property type="match status" value="2"/>
</dbReference>
<reference evidence="5" key="1">
    <citation type="journal article" date="2021" name="PeerJ">
        <title>Extensive microbial diversity within the chicken gut microbiome revealed by metagenomics and culture.</title>
        <authorList>
            <person name="Gilroy R."/>
            <person name="Ravi A."/>
            <person name="Getino M."/>
            <person name="Pursley I."/>
            <person name="Horton D.L."/>
            <person name="Alikhan N.F."/>
            <person name="Baker D."/>
            <person name="Gharbi K."/>
            <person name="Hall N."/>
            <person name="Watson M."/>
            <person name="Adriaenssens E.M."/>
            <person name="Foster-Nyarko E."/>
            <person name="Jarju S."/>
            <person name="Secka A."/>
            <person name="Antonio M."/>
            <person name="Oren A."/>
            <person name="Chaudhuri R.R."/>
            <person name="La Ragione R."/>
            <person name="Hildebrand F."/>
            <person name="Pallen M.J."/>
        </authorList>
    </citation>
    <scope>NUCLEOTIDE SEQUENCE</scope>
    <source>
        <strain evidence="5">CHK118-2852</strain>
    </source>
</reference>
<dbReference type="GO" id="GO:0016787">
    <property type="term" value="F:hydrolase activity"/>
    <property type="evidence" value="ECO:0007669"/>
    <property type="project" value="UniProtKB-KW"/>
</dbReference>
<dbReference type="EMBL" id="DXAV01000078">
    <property type="protein sequence ID" value="HIZ92312.1"/>
    <property type="molecule type" value="Genomic_DNA"/>
</dbReference>
<proteinExistence type="inferred from homology"/>
<feature type="domain" description="Type I restriction modification DNA specificity" evidence="4">
    <location>
        <begin position="247"/>
        <end position="398"/>
    </location>
</feature>
<comment type="similarity">
    <text evidence="1">Belongs to the type-I restriction system S methylase family.</text>
</comment>
<dbReference type="AlphaFoldDB" id="A0A9D2GZK6"/>
<dbReference type="GO" id="GO:0004519">
    <property type="term" value="F:endonuclease activity"/>
    <property type="evidence" value="ECO:0007669"/>
    <property type="project" value="UniProtKB-KW"/>
</dbReference>
<reference evidence="5" key="2">
    <citation type="submission" date="2021-04" db="EMBL/GenBank/DDBJ databases">
        <authorList>
            <person name="Gilroy R."/>
        </authorList>
    </citation>
    <scope>NUCLEOTIDE SEQUENCE</scope>
    <source>
        <strain evidence="5">CHK118-2852</strain>
    </source>
</reference>
<dbReference type="PANTHER" id="PTHR30408:SF12">
    <property type="entry name" value="TYPE I RESTRICTION ENZYME MJAVIII SPECIFICITY SUBUNIT"/>
    <property type="match status" value="1"/>
</dbReference>
<dbReference type="EC" id="3.1.21.-" evidence="5"/>
<comment type="caution">
    <text evidence="5">The sequence shown here is derived from an EMBL/GenBank/DDBJ whole genome shotgun (WGS) entry which is preliminary data.</text>
</comment>
<dbReference type="InterPro" id="IPR044946">
    <property type="entry name" value="Restrct_endonuc_typeI_TRD_sf"/>
</dbReference>
<dbReference type="Pfam" id="PF01420">
    <property type="entry name" value="Methylase_S"/>
    <property type="match status" value="1"/>
</dbReference>
<dbReference type="GO" id="GO:0003677">
    <property type="term" value="F:DNA binding"/>
    <property type="evidence" value="ECO:0007669"/>
    <property type="project" value="UniProtKB-KW"/>
</dbReference>
<dbReference type="SUPFAM" id="SSF116734">
    <property type="entry name" value="DNA methylase specificity domain"/>
    <property type="match status" value="2"/>
</dbReference>
<dbReference type="InterPro" id="IPR052021">
    <property type="entry name" value="Type-I_RS_S_subunit"/>
</dbReference>
<keyword evidence="5" id="KW-0378">Hydrolase</keyword>
<evidence type="ECO:0000313" key="6">
    <source>
        <dbReference type="Proteomes" id="UP000824108"/>
    </source>
</evidence>
<organism evidence="5 6">
    <name type="scientific">Candidatus Bacteroides merdavium</name>
    <dbReference type="NCBI Taxonomy" id="2838472"/>
    <lineage>
        <taxon>Bacteria</taxon>
        <taxon>Pseudomonadati</taxon>
        <taxon>Bacteroidota</taxon>
        <taxon>Bacteroidia</taxon>
        <taxon>Bacteroidales</taxon>
        <taxon>Bacteroidaceae</taxon>
        <taxon>Bacteroides</taxon>
    </lineage>
</organism>
<sequence length="420" mass="48193">MADNKDKKVLNVPALRFPEFTDEWKRIKVSDLLDFYSTNSLSWEQLEYEPNEPYNLHYGLIHVGLPTLIDLTKDKLPSIKNGNVPKKYELCKEGDVAFADASEDTNEVAKVVEFYNLGGKKVVCGLHTIHGRNNNGQTAKGFLGYCFSSTVFHNQIRRIAQGTKIYSINTRNFSEVFVGLPRRREQQTIATLLRLIDERIATQNKIIEKYESLIQAMCDTLIERETQQVILSFSDFGQSYSGLSGKSAEDFGEGYPFITYMNVYQNRIIDSKDVGFVKINKAEQQSVVRYGDILLTLSSETPEEVGMGAVYLGETYPLYLNSFCFGIHITNDAKIYPPFLAYYVSSQSFRKAVYPLAQGSTRFNLQKSDFMKKRFSFPVIEKQRKIYSILKAYSDKLIVEKLIMRLLCNQKCYLLRQLFI</sequence>
<accession>A0A9D2GZK6</accession>
<keyword evidence="2" id="KW-0680">Restriction system</keyword>
<evidence type="ECO:0000256" key="3">
    <source>
        <dbReference type="ARBA" id="ARBA00023125"/>
    </source>
</evidence>
<keyword evidence="5" id="KW-0255">Endonuclease</keyword>
<evidence type="ECO:0000313" key="5">
    <source>
        <dbReference type="EMBL" id="HIZ92312.1"/>
    </source>
</evidence>
<dbReference type="PANTHER" id="PTHR30408">
    <property type="entry name" value="TYPE-1 RESTRICTION ENZYME ECOKI SPECIFICITY PROTEIN"/>
    <property type="match status" value="1"/>
</dbReference>
<dbReference type="InterPro" id="IPR000055">
    <property type="entry name" value="Restrct_endonuc_typeI_TRD"/>
</dbReference>
<keyword evidence="5" id="KW-0540">Nuclease</keyword>
<evidence type="ECO:0000256" key="1">
    <source>
        <dbReference type="ARBA" id="ARBA00010923"/>
    </source>
</evidence>
<dbReference type="Proteomes" id="UP000824108">
    <property type="component" value="Unassembled WGS sequence"/>
</dbReference>
<evidence type="ECO:0000256" key="2">
    <source>
        <dbReference type="ARBA" id="ARBA00022747"/>
    </source>
</evidence>
<dbReference type="GO" id="GO:0009307">
    <property type="term" value="P:DNA restriction-modification system"/>
    <property type="evidence" value="ECO:0007669"/>
    <property type="project" value="UniProtKB-KW"/>
</dbReference>
<gene>
    <name evidence="5" type="ORF">H9807_09405</name>
</gene>
<protein>
    <submittedName>
        <fullName evidence="5">Restriction endonuclease subunit S</fullName>
        <ecNumber evidence="5">3.1.21.-</ecNumber>
    </submittedName>
</protein>
<keyword evidence="3" id="KW-0238">DNA-binding</keyword>
<name>A0A9D2GZK6_9BACE</name>
<evidence type="ECO:0000259" key="4">
    <source>
        <dbReference type="Pfam" id="PF01420"/>
    </source>
</evidence>